<evidence type="ECO:0000256" key="1">
    <source>
        <dbReference type="SAM" id="MobiDB-lite"/>
    </source>
</evidence>
<proteinExistence type="predicted"/>
<dbReference type="RefSeq" id="WP_015404702.1">
    <property type="nucleotide sequence ID" value="NC_020304.1"/>
</dbReference>
<feature type="region of interest" description="Disordered" evidence="1">
    <location>
        <begin position="109"/>
        <end position="131"/>
    </location>
</feature>
<evidence type="ECO:0000313" key="3">
    <source>
        <dbReference type="Proteomes" id="UP000011721"/>
    </source>
</evidence>
<dbReference type="STRING" id="1167006.UWK_02479"/>
<protein>
    <submittedName>
        <fullName evidence="2">Uncharacterized protein</fullName>
    </submittedName>
</protein>
<organism evidence="2 3">
    <name type="scientific">Desulfocapsa sulfexigens (strain DSM 10523 / SB164P1)</name>
    <dbReference type="NCBI Taxonomy" id="1167006"/>
    <lineage>
        <taxon>Bacteria</taxon>
        <taxon>Pseudomonadati</taxon>
        <taxon>Thermodesulfobacteriota</taxon>
        <taxon>Desulfobulbia</taxon>
        <taxon>Desulfobulbales</taxon>
        <taxon>Desulfocapsaceae</taxon>
        <taxon>Desulfocapsa</taxon>
    </lineage>
</organism>
<gene>
    <name evidence="2" type="ordered locus">UWK_02479</name>
</gene>
<dbReference type="Proteomes" id="UP000011721">
    <property type="component" value="Chromosome"/>
</dbReference>
<dbReference type="OrthoDB" id="9958605at2"/>
<dbReference type="EMBL" id="CP003985">
    <property type="protein sequence ID" value="AGF79016.1"/>
    <property type="molecule type" value="Genomic_DNA"/>
</dbReference>
<accession>M1PRQ1</accession>
<evidence type="ECO:0000313" key="2">
    <source>
        <dbReference type="EMBL" id="AGF79016.1"/>
    </source>
</evidence>
<dbReference type="KEGG" id="dsf:UWK_02479"/>
<name>M1PRQ1_DESSD</name>
<reference evidence="3" key="1">
    <citation type="journal article" date="2013" name="Stand. Genomic Sci.">
        <title>Complete genome sequence of Desulfocapsa sulfexigens, a marine deltaproteobacterium specialized in disproportionating inorganic sulfur compounds.</title>
        <authorList>
            <person name="Finster K.W."/>
            <person name="Kjeldsen K.U."/>
            <person name="Kube M."/>
            <person name="Reinhardt R."/>
            <person name="Mussmann M."/>
            <person name="Amann R."/>
            <person name="Schreiber L."/>
        </authorList>
    </citation>
    <scope>NUCLEOTIDE SEQUENCE [LARGE SCALE GENOMIC DNA]</scope>
    <source>
        <strain evidence="3">DSM 10523 / SB164P1</strain>
    </source>
</reference>
<sequence length="229" mass="23947">MIPFLRIVLGRGLLFVMVVTVSVCNVTMSSVAATTEVPESSKTEILSPKPDQKTKAETPPAPGAVTKTYVDRDPAGEDDTIDGMTMLYIGGAVGVIAIGAVALSGGGGGDSSDSAGSLPAPTETPVGPDLNGTNWGGFLSIHDKAHVGYQTISASIRHSGRVVEILTTSNLDYGQYFTGTISSGGHMLLYDSITGEDWTTHAASATANRVDLYDFVDNYADTDQMLLVR</sequence>
<dbReference type="AlphaFoldDB" id="M1PRQ1"/>
<feature type="region of interest" description="Disordered" evidence="1">
    <location>
        <begin position="34"/>
        <end position="76"/>
    </location>
</feature>
<dbReference type="HOGENOM" id="CLU_1208197_0_0_7"/>
<keyword evidence="3" id="KW-1185">Reference proteome</keyword>